<name>A0ABQ1FQW6_9BACL</name>
<organism evidence="9 10">
    <name type="scientific">Paenibacillus physcomitrellae</name>
    <dbReference type="NCBI Taxonomy" id="1619311"/>
    <lineage>
        <taxon>Bacteria</taxon>
        <taxon>Bacillati</taxon>
        <taxon>Bacillota</taxon>
        <taxon>Bacilli</taxon>
        <taxon>Bacillales</taxon>
        <taxon>Paenibacillaceae</taxon>
        <taxon>Paenibacillus</taxon>
    </lineage>
</organism>
<evidence type="ECO:0000256" key="2">
    <source>
        <dbReference type="ARBA" id="ARBA00007998"/>
    </source>
</evidence>
<protein>
    <submittedName>
        <fullName evidence="9">Germination protein GerB</fullName>
    </submittedName>
</protein>
<comment type="subcellular location">
    <subcellularLocation>
        <location evidence="1">Membrane</location>
        <topology evidence="1">Multi-pass membrane protein</topology>
    </subcellularLocation>
</comment>
<keyword evidence="6 8" id="KW-1133">Transmembrane helix</keyword>
<dbReference type="PANTHER" id="PTHR34975">
    <property type="entry name" value="SPORE GERMINATION PROTEIN A2"/>
    <property type="match status" value="1"/>
</dbReference>
<feature type="transmembrane region" description="Helical" evidence="8">
    <location>
        <begin position="12"/>
        <end position="32"/>
    </location>
</feature>
<feature type="transmembrane region" description="Helical" evidence="8">
    <location>
        <begin position="222"/>
        <end position="245"/>
    </location>
</feature>
<proteinExistence type="inferred from homology"/>
<dbReference type="Proteomes" id="UP000609323">
    <property type="component" value="Unassembled WGS sequence"/>
</dbReference>
<dbReference type="InterPro" id="IPR004761">
    <property type="entry name" value="Spore_GerAB"/>
</dbReference>
<keyword evidence="5 8" id="KW-0812">Transmembrane</keyword>
<keyword evidence="7 8" id="KW-0472">Membrane</keyword>
<evidence type="ECO:0000256" key="5">
    <source>
        <dbReference type="ARBA" id="ARBA00022692"/>
    </source>
</evidence>
<dbReference type="NCBIfam" id="TIGR00912">
    <property type="entry name" value="2A0309"/>
    <property type="match status" value="1"/>
</dbReference>
<feature type="transmembrane region" description="Helical" evidence="8">
    <location>
        <begin position="196"/>
        <end position="213"/>
    </location>
</feature>
<comment type="similarity">
    <text evidence="2">Belongs to the amino acid-polyamine-organocation (APC) superfamily. Spore germination protein (SGP) (TC 2.A.3.9) family.</text>
</comment>
<evidence type="ECO:0000313" key="9">
    <source>
        <dbReference type="EMBL" id="GGA25511.1"/>
    </source>
</evidence>
<evidence type="ECO:0000313" key="10">
    <source>
        <dbReference type="Proteomes" id="UP000609323"/>
    </source>
</evidence>
<accession>A0ABQ1FQW6</accession>
<dbReference type="PANTHER" id="PTHR34975:SF2">
    <property type="entry name" value="SPORE GERMINATION PROTEIN A2"/>
    <property type="match status" value="1"/>
</dbReference>
<feature type="transmembrane region" description="Helical" evidence="8">
    <location>
        <begin position="44"/>
        <end position="66"/>
    </location>
</feature>
<evidence type="ECO:0000256" key="1">
    <source>
        <dbReference type="ARBA" id="ARBA00004141"/>
    </source>
</evidence>
<feature type="transmembrane region" description="Helical" evidence="8">
    <location>
        <begin position="147"/>
        <end position="173"/>
    </location>
</feature>
<reference evidence="10" key="1">
    <citation type="journal article" date="2019" name="Int. J. Syst. Evol. Microbiol.">
        <title>The Global Catalogue of Microorganisms (GCM) 10K type strain sequencing project: providing services to taxonomists for standard genome sequencing and annotation.</title>
        <authorList>
            <consortium name="The Broad Institute Genomics Platform"/>
            <consortium name="The Broad Institute Genome Sequencing Center for Infectious Disease"/>
            <person name="Wu L."/>
            <person name="Ma J."/>
        </authorList>
    </citation>
    <scope>NUCLEOTIDE SEQUENCE [LARGE SCALE GENOMIC DNA]</scope>
    <source>
        <strain evidence="10">CGMCC 1.15044</strain>
    </source>
</reference>
<dbReference type="Pfam" id="PF03845">
    <property type="entry name" value="Spore_permease"/>
    <property type="match status" value="1"/>
</dbReference>
<gene>
    <name evidence="9" type="ORF">GCM10010917_08060</name>
</gene>
<evidence type="ECO:0000256" key="4">
    <source>
        <dbReference type="ARBA" id="ARBA00022544"/>
    </source>
</evidence>
<feature type="transmembrane region" description="Helical" evidence="8">
    <location>
        <begin position="345"/>
        <end position="363"/>
    </location>
</feature>
<keyword evidence="4" id="KW-0309">Germination</keyword>
<evidence type="ECO:0000256" key="3">
    <source>
        <dbReference type="ARBA" id="ARBA00022448"/>
    </source>
</evidence>
<dbReference type="RefSeq" id="WP_094093047.1">
    <property type="nucleotide sequence ID" value="NZ_BMHF01000001.1"/>
</dbReference>
<feature type="transmembrane region" description="Helical" evidence="8">
    <location>
        <begin position="118"/>
        <end position="140"/>
    </location>
</feature>
<comment type="caution">
    <text evidence="9">The sequence shown here is derived from an EMBL/GenBank/DDBJ whole genome shotgun (WGS) entry which is preliminary data.</text>
</comment>
<evidence type="ECO:0000256" key="8">
    <source>
        <dbReference type="SAM" id="Phobius"/>
    </source>
</evidence>
<feature type="transmembrane region" description="Helical" evidence="8">
    <location>
        <begin position="87"/>
        <end position="112"/>
    </location>
</feature>
<feature type="transmembrane region" description="Helical" evidence="8">
    <location>
        <begin position="274"/>
        <end position="296"/>
    </location>
</feature>
<keyword evidence="10" id="KW-1185">Reference proteome</keyword>
<dbReference type="EMBL" id="BMHF01000001">
    <property type="protein sequence ID" value="GGA25511.1"/>
    <property type="molecule type" value="Genomic_DNA"/>
</dbReference>
<evidence type="ECO:0000256" key="6">
    <source>
        <dbReference type="ARBA" id="ARBA00022989"/>
    </source>
</evidence>
<feature type="transmembrane region" description="Helical" evidence="8">
    <location>
        <begin position="308"/>
        <end position="325"/>
    </location>
</feature>
<evidence type="ECO:0000256" key="7">
    <source>
        <dbReference type="ARBA" id="ARBA00023136"/>
    </source>
</evidence>
<sequence>MNRPVSDKFTVSPIHMFFLIYVSLVGIGMMSFQHDIVSIAGSDAWMATLLSLLVVFVLIWMMFRILEVQRPGEEHLAAINRRYFGKFLGMTLNIVFALYFVMGAFYAFRFYLEVIQVWIFPLMNLWPISLLILALAYYMVTGGFQTVAAICFWGAVFMLIFVVSQVVMVFPYLHGRNLLPVYVHQTSELIQASRTMSQQFLGCEMLLVFYPYIQSREKSRKWAYWAVAHSGFVYLLVLFISLTYFTPNQMEELLWPTLSIISMIELPLMQRTEYMVLTLWLVKLLANIGLAIWASCQLLKKDMNIKPRVGLGWIMGIFIALMFLVTKPNQLKLMSVLYNHIGEYLVFLFIPLLFILSQALRIWKPGNKKSTADDPST</sequence>
<keyword evidence="3" id="KW-0813">Transport</keyword>
<dbReference type="Gene3D" id="1.20.1740.10">
    <property type="entry name" value="Amino acid/polyamine transporter I"/>
    <property type="match status" value="1"/>
</dbReference>